<evidence type="ECO:0000313" key="3">
    <source>
        <dbReference type="Proteomes" id="UP000061432"/>
    </source>
</evidence>
<dbReference type="PATRIC" id="fig|270351.10.peg.3631"/>
<feature type="chain" id="PRO_5002189186" evidence="1">
    <location>
        <begin position="26"/>
        <end position="125"/>
    </location>
</feature>
<sequence length="125" mass="12607">MLIRRFLTAGTLAVALPFCAHHACAHEGTGHNGGRIADAGPYHIELVTRDRRVEVTIYDAKEKAVAPAGFKGTAILVVGGKPARVVLAPSGAGLAGEAEVALGASPKGVVQITGPNGAAASGKFN</sequence>
<dbReference type="Proteomes" id="UP000061432">
    <property type="component" value="Chromosome"/>
</dbReference>
<evidence type="ECO:0000256" key="1">
    <source>
        <dbReference type="SAM" id="SignalP"/>
    </source>
</evidence>
<dbReference type="EMBL" id="AP014704">
    <property type="protein sequence ID" value="BAQ46842.1"/>
    <property type="molecule type" value="Genomic_DNA"/>
</dbReference>
<proteinExistence type="predicted"/>
<reference evidence="3" key="2">
    <citation type="submission" date="2015-01" db="EMBL/GenBank/DDBJ databases">
        <title>Complete genome sequence of Methylobacterium aquaticum strain 22A.</title>
        <authorList>
            <person name="Tani A."/>
            <person name="Ogura Y."/>
            <person name="Hayashi T."/>
        </authorList>
    </citation>
    <scope>NUCLEOTIDE SEQUENCE [LARGE SCALE GENOMIC DNA]</scope>
    <source>
        <strain evidence="3">MA-22A</strain>
    </source>
</reference>
<accession>A0A0C6FIH2</accession>
<name>A0A0C6FIH2_9HYPH</name>
<dbReference type="RefSeq" id="WP_060847884.1">
    <property type="nucleotide sequence ID" value="NZ_AP014704.1"/>
</dbReference>
<reference evidence="2 3" key="1">
    <citation type="journal article" date="2015" name="Genome Announc.">
        <title>Complete Genome Sequence of Methylobacterium aquaticum Strain 22A, Isolated from Racomitrium japonicum Moss.</title>
        <authorList>
            <person name="Tani A."/>
            <person name="Ogura Y."/>
            <person name="Hayashi T."/>
            <person name="Kimbara K."/>
        </authorList>
    </citation>
    <scope>NUCLEOTIDE SEQUENCE [LARGE SCALE GENOMIC DNA]</scope>
    <source>
        <strain evidence="2 3">MA-22A</strain>
    </source>
</reference>
<evidence type="ECO:0000313" key="2">
    <source>
        <dbReference type="EMBL" id="BAQ46842.1"/>
    </source>
</evidence>
<organism evidence="2 3">
    <name type="scientific">Methylobacterium aquaticum</name>
    <dbReference type="NCBI Taxonomy" id="270351"/>
    <lineage>
        <taxon>Bacteria</taxon>
        <taxon>Pseudomonadati</taxon>
        <taxon>Pseudomonadota</taxon>
        <taxon>Alphaproteobacteria</taxon>
        <taxon>Hyphomicrobiales</taxon>
        <taxon>Methylobacteriaceae</taxon>
        <taxon>Methylobacterium</taxon>
    </lineage>
</organism>
<protein>
    <submittedName>
        <fullName evidence="2">Uncharacterized protein</fullName>
    </submittedName>
</protein>
<feature type="signal peptide" evidence="1">
    <location>
        <begin position="1"/>
        <end position="25"/>
    </location>
</feature>
<dbReference type="AlphaFoldDB" id="A0A0C6FIH2"/>
<keyword evidence="1" id="KW-0732">Signal</keyword>
<dbReference type="KEGG" id="maqu:Maq22A_c18810"/>
<gene>
    <name evidence="2" type="ORF">Maq22A_c18810</name>
</gene>
<dbReference type="STRING" id="270351.Maq22A_c18810"/>